<organism evidence="4 5">
    <name type="scientific">Cyprinus carpio</name>
    <name type="common">Common carp</name>
    <dbReference type="NCBI Taxonomy" id="7962"/>
    <lineage>
        <taxon>Eukaryota</taxon>
        <taxon>Metazoa</taxon>
        <taxon>Chordata</taxon>
        <taxon>Craniata</taxon>
        <taxon>Vertebrata</taxon>
        <taxon>Euteleostomi</taxon>
        <taxon>Actinopterygii</taxon>
        <taxon>Neopterygii</taxon>
        <taxon>Teleostei</taxon>
        <taxon>Ostariophysi</taxon>
        <taxon>Cypriniformes</taxon>
        <taxon>Cyprinidae</taxon>
        <taxon>Cyprininae</taxon>
        <taxon>Cyprinus</taxon>
    </lineage>
</organism>
<dbReference type="InterPro" id="IPR032675">
    <property type="entry name" value="LRR_dom_sf"/>
</dbReference>
<dbReference type="InterPro" id="IPR001611">
    <property type="entry name" value="Leu-rich_rpt"/>
</dbReference>
<evidence type="ECO:0000313" key="4">
    <source>
        <dbReference type="Ensembl" id="ENSCCRP00020029995.1"/>
    </source>
</evidence>
<keyword evidence="1" id="KW-0433">Leucine-rich repeat</keyword>
<name>A0A8C2DPX3_CYPCA</name>
<dbReference type="Ensembl" id="ENSCCRT00020032833.1">
    <property type="protein sequence ID" value="ENSCCRP00020029995.1"/>
    <property type="gene ID" value="ENSCCRG00020013621.1"/>
</dbReference>
<evidence type="ECO:0000313" key="5">
    <source>
        <dbReference type="Proteomes" id="UP000694701"/>
    </source>
</evidence>
<feature type="chain" id="PRO_5034435146" evidence="3">
    <location>
        <begin position="22"/>
        <end position="158"/>
    </location>
</feature>
<evidence type="ECO:0000256" key="3">
    <source>
        <dbReference type="SAM" id="SignalP"/>
    </source>
</evidence>
<dbReference type="Proteomes" id="UP000694701">
    <property type="component" value="Unplaced"/>
</dbReference>
<protein>
    <submittedName>
        <fullName evidence="4">Uncharacterized protein</fullName>
    </submittedName>
</protein>
<keyword evidence="2" id="KW-0677">Repeat</keyword>
<dbReference type="SMART" id="SM00368">
    <property type="entry name" value="LRR_RI"/>
    <property type="match status" value="3"/>
</dbReference>
<feature type="signal peptide" evidence="3">
    <location>
        <begin position="1"/>
        <end position="21"/>
    </location>
</feature>
<reference evidence="4" key="1">
    <citation type="submission" date="2025-08" db="UniProtKB">
        <authorList>
            <consortium name="Ensembl"/>
        </authorList>
    </citation>
    <scope>IDENTIFICATION</scope>
</reference>
<evidence type="ECO:0000256" key="1">
    <source>
        <dbReference type="ARBA" id="ARBA00022614"/>
    </source>
</evidence>
<dbReference type="InterPro" id="IPR051261">
    <property type="entry name" value="NLR"/>
</dbReference>
<dbReference type="AlphaFoldDB" id="A0A8C2DPX3"/>
<dbReference type="PANTHER" id="PTHR24106">
    <property type="entry name" value="NACHT, LRR AND CARD DOMAINS-CONTAINING"/>
    <property type="match status" value="1"/>
</dbReference>
<dbReference type="SUPFAM" id="SSF52047">
    <property type="entry name" value="RNI-like"/>
    <property type="match status" value="1"/>
</dbReference>
<keyword evidence="3" id="KW-0732">Signal</keyword>
<accession>A0A8C2DPX3</accession>
<proteinExistence type="predicted"/>
<dbReference type="Gene3D" id="3.80.10.10">
    <property type="entry name" value="Ribonuclease Inhibitor"/>
    <property type="match status" value="1"/>
</dbReference>
<dbReference type="Pfam" id="PF13516">
    <property type="entry name" value="LRR_6"/>
    <property type="match status" value="2"/>
</dbReference>
<evidence type="ECO:0000256" key="2">
    <source>
        <dbReference type="ARBA" id="ARBA00022737"/>
    </source>
</evidence>
<sequence length="158" mass="17787">MSKNGCVIIQLFITLFRLESCNLTGQSCEFVASTLQSSNSRLIDLDMSWNDLQDSGVKLLSDALKSPNCQLKILRLAGCYLTGQSCKFVASVLQSSNSRLIELDMSYNELQDSGVKLLSDGLKKQNCQLSKLRFGSQMCFYYVDLIHMRYNHPSQTSY</sequence>